<dbReference type="EMBL" id="DAAXYS010000131">
    <property type="protein sequence ID" value="HAG3150171.1"/>
    <property type="molecule type" value="Genomic_DNA"/>
</dbReference>
<reference evidence="1" key="1">
    <citation type="journal article" date="2018" name="Genome Biol.">
        <title>SKESA: strategic k-mer extension for scrupulous assemblies.</title>
        <authorList>
            <person name="Souvorov A."/>
            <person name="Agarwala R."/>
            <person name="Lipman D.J."/>
        </authorList>
    </citation>
    <scope>NUCLEOTIDE SEQUENCE</scope>
    <source>
        <strain evidence="1">MA.S/20050497</strain>
    </source>
</reference>
<protein>
    <submittedName>
        <fullName evidence="1">Uncharacterized protein</fullName>
    </submittedName>
</protein>
<evidence type="ECO:0000313" key="1">
    <source>
        <dbReference type="EMBL" id="HAG3150171.1"/>
    </source>
</evidence>
<sequence length="164" mass="19294">MKNKFNQVKSLLEERKFFYTPTPIKNEGITRGYQEGQAYRLLKENGFYYMKPVIRMMSGNVNKYYDKQDRPIIANGVYIFVILCNEEYTVFCMKPERRCGHISISKGKDIYYAGEIFFNLGKIEYWNNASGHYCPLAEINRSNIHPELRSILPINLFKKFTTGN</sequence>
<dbReference type="AlphaFoldDB" id="A0A761QIM8"/>
<comment type="caution">
    <text evidence="1">The sequence shown here is derived from an EMBL/GenBank/DDBJ whole genome shotgun (WGS) entry which is preliminary data.</text>
</comment>
<name>A0A761QIM8_SALER</name>
<reference evidence="1" key="2">
    <citation type="submission" date="2020-02" db="EMBL/GenBank/DDBJ databases">
        <authorList>
            <consortium name="NCBI Pathogen Detection Project"/>
        </authorList>
    </citation>
    <scope>NUCLEOTIDE SEQUENCE</scope>
    <source>
        <strain evidence="1">MA.S/20050497</strain>
    </source>
</reference>
<organism evidence="1">
    <name type="scientific">Salmonella enterica</name>
    <name type="common">Salmonella choleraesuis</name>
    <dbReference type="NCBI Taxonomy" id="28901"/>
    <lineage>
        <taxon>Bacteria</taxon>
        <taxon>Pseudomonadati</taxon>
        <taxon>Pseudomonadota</taxon>
        <taxon>Gammaproteobacteria</taxon>
        <taxon>Enterobacterales</taxon>
        <taxon>Enterobacteriaceae</taxon>
        <taxon>Salmonella</taxon>
    </lineage>
</organism>
<gene>
    <name evidence="1" type="ORF">G8Z18_004935</name>
</gene>
<proteinExistence type="predicted"/>
<accession>A0A761QIM8</accession>